<keyword evidence="3 6" id="KW-0812">Transmembrane</keyword>
<evidence type="ECO:0008006" key="9">
    <source>
        <dbReference type="Google" id="ProtNLM"/>
    </source>
</evidence>
<dbReference type="PANTHER" id="PTHR38601:SF1">
    <property type="entry name" value="HYDROGENASE-4 COMPONENT E"/>
    <property type="match status" value="1"/>
</dbReference>
<organism evidence="7 8">
    <name type="scientific">Sulfobacillus thermotolerans</name>
    <dbReference type="NCBI Taxonomy" id="338644"/>
    <lineage>
        <taxon>Bacteria</taxon>
        <taxon>Bacillati</taxon>
        <taxon>Bacillota</taxon>
        <taxon>Clostridia</taxon>
        <taxon>Eubacteriales</taxon>
        <taxon>Clostridiales Family XVII. Incertae Sedis</taxon>
        <taxon>Sulfobacillus</taxon>
    </lineage>
</organism>
<feature type="transmembrane region" description="Helical" evidence="6">
    <location>
        <begin position="170"/>
        <end position="188"/>
    </location>
</feature>
<evidence type="ECO:0000256" key="2">
    <source>
        <dbReference type="ARBA" id="ARBA00022475"/>
    </source>
</evidence>
<feature type="transmembrane region" description="Helical" evidence="6">
    <location>
        <begin position="87"/>
        <end position="107"/>
    </location>
</feature>
<evidence type="ECO:0000313" key="8">
    <source>
        <dbReference type="Proteomes" id="UP000325292"/>
    </source>
</evidence>
<keyword evidence="4 6" id="KW-1133">Transmembrane helix</keyword>
<dbReference type="InterPro" id="IPR038730">
    <property type="entry name" value="HyfE-like"/>
</dbReference>
<keyword evidence="8" id="KW-1185">Reference proteome</keyword>
<evidence type="ECO:0000256" key="6">
    <source>
        <dbReference type="SAM" id="Phobius"/>
    </source>
</evidence>
<dbReference type="EMBL" id="CP019454">
    <property type="protein sequence ID" value="AUW93859.1"/>
    <property type="molecule type" value="Genomic_DNA"/>
</dbReference>
<proteinExistence type="predicted"/>
<keyword evidence="2" id="KW-1003">Cell membrane</keyword>
<evidence type="ECO:0000313" key="7">
    <source>
        <dbReference type="EMBL" id="AUW93859.1"/>
    </source>
</evidence>
<sequence>MATAGLLVFLAAGGLLWSRNIARGIWFLVFEGGALGVMVWTSGPLTLAVAVIGAVTMIVKAGLIPYVMHRVMHRWPQEFRQDSSLPLWAYGMAALLVLAVTHAMHLLASTGIMLHQALFFYGLATIHWGLLMVVSRRHVLSQVAALVSVENGLVILAASVAGALPTFMELGMLGDLLVAAGLLVWMSWRIHHHLQSTDVATLKQLRG</sequence>
<evidence type="ECO:0000256" key="3">
    <source>
        <dbReference type="ARBA" id="ARBA00022692"/>
    </source>
</evidence>
<feature type="transmembrane region" description="Helical" evidence="6">
    <location>
        <begin position="42"/>
        <end position="67"/>
    </location>
</feature>
<protein>
    <recommendedName>
        <fullName evidence="9">Hydrogenase</fullName>
    </recommendedName>
</protein>
<dbReference type="Proteomes" id="UP000325292">
    <property type="component" value="Chromosome"/>
</dbReference>
<dbReference type="PANTHER" id="PTHR38601">
    <property type="entry name" value="HYDROGENASE-4 COMPONENT E"/>
    <property type="match status" value="1"/>
</dbReference>
<evidence type="ECO:0000256" key="5">
    <source>
        <dbReference type="ARBA" id="ARBA00023136"/>
    </source>
</evidence>
<accession>A0ABN5GZT3</accession>
<feature type="transmembrane region" description="Helical" evidence="6">
    <location>
        <begin position="143"/>
        <end position="164"/>
    </location>
</feature>
<evidence type="ECO:0000256" key="1">
    <source>
        <dbReference type="ARBA" id="ARBA00004651"/>
    </source>
</evidence>
<feature type="transmembrane region" description="Helical" evidence="6">
    <location>
        <begin position="113"/>
        <end position="131"/>
    </location>
</feature>
<gene>
    <name evidence="7" type="ORF">BXT84_07805</name>
</gene>
<keyword evidence="5 6" id="KW-0472">Membrane</keyword>
<comment type="subcellular location">
    <subcellularLocation>
        <location evidence="1">Cell membrane</location>
        <topology evidence="1">Multi-pass membrane protein</topology>
    </subcellularLocation>
</comment>
<reference evidence="7 8" key="1">
    <citation type="journal article" date="2019" name="Sci. Rep.">
        <title>Sulfobacillus thermotolerans: new insights into resistance and metabolic capacities of acidophilic chemolithotrophs.</title>
        <authorList>
            <person name="Panyushkina A.E."/>
            <person name="Babenko V.V."/>
            <person name="Nikitina A.S."/>
            <person name="Selezneva O.V."/>
            <person name="Tsaplina I.A."/>
            <person name="Letarova M.A."/>
            <person name="Kostryukova E.S."/>
            <person name="Letarov A.V."/>
        </authorList>
    </citation>
    <scope>NUCLEOTIDE SEQUENCE [LARGE SCALE GENOMIC DNA]</scope>
    <source>
        <strain evidence="7 8">Kr1</strain>
    </source>
</reference>
<name>A0ABN5GZT3_9FIRM</name>
<evidence type="ECO:0000256" key="4">
    <source>
        <dbReference type="ARBA" id="ARBA00022989"/>
    </source>
</evidence>